<dbReference type="AlphaFoldDB" id="A0A5J6JEY5"/>
<sequence>MVGVVRGRGPRSRRPQHLAAEVGDGRFLVAGPALIALLAAAPSVPARRNPVPGRRSRATHRAAAAHSAR</sequence>
<evidence type="ECO:0000256" key="1">
    <source>
        <dbReference type="SAM" id="MobiDB-lite"/>
    </source>
</evidence>
<dbReference type="EMBL" id="CP023692">
    <property type="protein sequence ID" value="QEV49509.1"/>
    <property type="molecule type" value="Genomic_DNA"/>
</dbReference>
<dbReference type="Proteomes" id="UP000325563">
    <property type="component" value="Chromosome"/>
</dbReference>
<organism evidence="2 3">
    <name type="scientific">Streptomyces vinaceus</name>
    <dbReference type="NCBI Taxonomy" id="1960"/>
    <lineage>
        <taxon>Bacteria</taxon>
        <taxon>Bacillati</taxon>
        <taxon>Actinomycetota</taxon>
        <taxon>Actinomycetes</taxon>
        <taxon>Kitasatosporales</taxon>
        <taxon>Streptomycetaceae</taxon>
        <taxon>Streptomyces</taxon>
    </lineage>
</organism>
<evidence type="ECO:0000313" key="2">
    <source>
        <dbReference type="EMBL" id="QEV49509.1"/>
    </source>
</evidence>
<feature type="region of interest" description="Disordered" evidence="1">
    <location>
        <begin position="45"/>
        <end position="69"/>
    </location>
</feature>
<proteinExistence type="predicted"/>
<evidence type="ECO:0000313" key="3">
    <source>
        <dbReference type="Proteomes" id="UP000325563"/>
    </source>
</evidence>
<reference evidence="2 3" key="1">
    <citation type="submission" date="2017-09" db="EMBL/GenBank/DDBJ databases">
        <authorList>
            <person name="Lee N."/>
            <person name="Cho B.-K."/>
        </authorList>
    </citation>
    <scope>NUCLEOTIDE SEQUENCE [LARGE SCALE GENOMIC DNA]</scope>
    <source>
        <strain evidence="2 3">ATCC 27476</strain>
    </source>
</reference>
<protein>
    <submittedName>
        <fullName evidence="2">Uncharacterized protein</fullName>
    </submittedName>
</protein>
<accession>A0A5J6JEY5</accession>
<gene>
    <name evidence="2" type="ORF">CP980_34855</name>
</gene>
<keyword evidence="3" id="KW-1185">Reference proteome</keyword>
<dbReference type="KEGG" id="svn:CP980_34855"/>
<name>A0A5J6JEY5_STRVI</name>